<keyword evidence="3" id="KW-1133">Transmembrane helix</keyword>
<evidence type="ECO:0000313" key="6">
    <source>
        <dbReference type="Proteomes" id="UP000597762"/>
    </source>
</evidence>
<sequence length="271" mass="31680">MKTLNVIVLLFFAFDFIETECPVSILPDFCSDQEDSRCTSRYYNLWISGFSFAKKYPSQPRDLKLDITYTEDNFQVLNLTWRPPNDTSITYLLGYEIGIPNFWQRYIYDLSKAHLTPNDSEIVFSFVCKVKEVLPFICFTSLPIPKKNNLYCLESTKQMTEKITTVKPLSFTFKSVPDYSISDDTSNHSNLWYLFIGLGIFVLTIIIFAVFLVRYNSRKKKSDVIEEALENINKKNTDYSDDDSIEDEDVRIRNTQSPNVAIFEKETFRKF</sequence>
<dbReference type="EMBL" id="CAHIKZ030000863">
    <property type="protein sequence ID" value="CAE1242467.1"/>
    <property type="molecule type" value="Genomic_DNA"/>
</dbReference>
<feature type="signal peptide" evidence="4">
    <location>
        <begin position="1"/>
        <end position="19"/>
    </location>
</feature>
<dbReference type="AlphaFoldDB" id="A0A812BSR3"/>
<accession>A0A812BSR3</accession>
<keyword evidence="4" id="KW-0732">Signal</keyword>
<evidence type="ECO:0000256" key="3">
    <source>
        <dbReference type="SAM" id="Phobius"/>
    </source>
</evidence>
<proteinExistence type="predicted"/>
<keyword evidence="6" id="KW-1185">Reference proteome</keyword>
<feature type="chain" id="PRO_5032550917" evidence="4">
    <location>
        <begin position="20"/>
        <end position="271"/>
    </location>
</feature>
<organism evidence="5 6">
    <name type="scientific">Acanthosepion pharaonis</name>
    <name type="common">Pharaoh cuttlefish</name>
    <name type="synonym">Sepia pharaonis</name>
    <dbReference type="NCBI Taxonomy" id="158019"/>
    <lineage>
        <taxon>Eukaryota</taxon>
        <taxon>Metazoa</taxon>
        <taxon>Spiralia</taxon>
        <taxon>Lophotrochozoa</taxon>
        <taxon>Mollusca</taxon>
        <taxon>Cephalopoda</taxon>
        <taxon>Coleoidea</taxon>
        <taxon>Decapodiformes</taxon>
        <taxon>Sepiida</taxon>
        <taxon>Sepiina</taxon>
        <taxon>Sepiidae</taxon>
        <taxon>Acanthosepion</taxon>
    </lineage>
</organism>
<reference evidence="5" key="1">
    <citation type="submission" date="2021-01" db="EMBL/GenBank/DDBJ databases">
        <authorList>
            <person name="Li R."/>
            <person name="Bekaert M."/>
        </authorList>
    </citation>
    <scope>NUCLEOTIDE SEQUENCE</scope>
    <source>
        <strain evidence="5">Farmed</strain>
    </source>
</reference>
<keyword evidence="3" id="KW-0472">Membrane</keyword>
<protein>
    <submittedName>
        <fullName evidence="5">Uncharacterized protein</fullName>
    </submittedName>
</protein>
<dbReference type="InterPro" id="IPR038683">
    <property type="entry name" value="IL17RA/B_FnIII-like_1_sf"/>
</dbReference>
<dbReference type="Gene3D" id="2.60.40.2160">
    <property type="entry name" value="Interleukin-17 receptor A/B, fibronectin-III-like domain 1"/>
    <property type="match status" value="1"/>
</dbReference>
<evidence type="ECO:0000256" key="4">
    <source>
        <dbReference type="SAM" id="SignalP"/>
    </source>
</evidence>
<evidence type="ECO:0000313" key="5">
    <source>
        <dbReference type="EMBL" id="CAE1242467.1"/>
    </source>
</evidence>
<dbReference type="GO" id="GO:0005886">
    <property type="term" value="C:plasma membrane"/>
    <property type="evidence" value="ECO:0007669"/>
    <property type="project" value="UniProtKB-SubCell"/>
</dbReference>
<evidence type="ECO:0000256" key="2">
    <source>
        <dbReference type="ARBA" id="ARBA00022475"/>
    </source>
</evidence>
<keyword evidence="3" id="KW-0812">Transmembrane</keyword>
<gene>
    <name evidence="5" type="ORF">SPHA_23323</name>
</gene>
<evidence type="ECO:0000256" key="1">
    <source>
        <dbReference type="ARBA" id="ARBA00004251"/>
    </source>
</evidence>
<feature type="transmembrane region" description="Helical" evidence="3">
    <location>
        <begin position="191"/>
        <end position="213"/>
    </location>
</feature>
<comment type="subcellular location">
    <subcellularLocation>
        <location evidence="1">Cell membrane</location>
        <topology evidence="1">Single-pass type I membrane protein</topology>
    </subcellularLocation>
</comment>
<name>A0A812BSR3_ACAPH</name>
<comment type="caution">
    <text evidence="5">The sequence shown here is derived from an EMBL/GenBank/DDBJ whole genome shotgun (WGS) entry which is preliminary data.</text>
</comment>
<dbReference type="Proteomes" id="UP000597762">
    <property type="component" value="Unassembled WGS sequence"/>
</dbReference>
<keyword evidence="2" id="KW-1003">Cell membrane</keyword>